<evidence type="ECO:0000256" key="7">
    <source>
        <dbReference type="ARBA" id="ARBA00046740"/>
    </source>
</evidence>
<dbReference type="GO" id="GO:0003735">
    <property type="term" value="F:structural constituent of ribosome"/>
    <property type="evidence" value="ECO:0007669"/>
    <property type="project" value="InterPro"/>
</dbReference>
<comment type="subunit">
    <text evidence="7 8">Part of the 30S ribosomal subunit. Contacts proteins S5 and S12.</text>
</comment>
<evidence type="ECO:0000256" key="9">
    <source>
        <dbReference type="RuleBase" id="RU003660"/>
    </source>
</evidence>
<dbReference type="GO" id="GO:0005737">
    <property type="term" value="C:cytoplasm"/>
    <property type="evidence" value="ECO:0007669"/>
    <property type="project" value="UniProtKB-ARBA"/>
</dbReference>
<dbReference type="OrthoDB" id="9802617at2"/>
<dbReference type="InterPro" id="IPR000630">
    <property type="entry name" value="Ribosomal_uS8"/>
</dbReference>
<organism evidence="10 11">
    <name type="scientific">Pseudofulvimonas gallinarii</name>
    <dbReference type="NCBI Taxonomy" id="634155"/>
    <lineage>
        <taxon>Bacteria</taxon>
        <taxon>Pseudomonadati</taxon>
        <taxon>Pseudomonadota</taxon>
        <taxon>Gammaproteobacteria</taxon>
        <taxon>Lysobacterales</taxon>
        <taxon>Rhodanobacteraceae</taxon>
        <taxon>Pseudofulvimonas</taxon>
    </lineage>
</organism>
<reference evidence="10 11" key="1">
    <citation type="submission" date="2019-03" db="EMBL/GenBank/DDBJ databases">
        <title>Genomic Encyclopedia of Type Strains, Phase IV (KMG-IV): sequencing the most valuable type-strain genomes for metagenomic binning, comparative biology and taxonomic classification.</title>
        <authorList>
            <person name="Goeker M."/>
        </authorList>
    </citation>
    <scope>NUCLEOTIDE SEQUENCE [LARGE SCALE GENOMIC DNA]</scope>
    <source>
        <strain evidence="10 11">DSM 21944</strain>
    </source>
</reference>
<dbReference type="Pfam" id="PF00410">
    <property type="entry name" value="Ribosomal_S8"/>
    <property type="match status" value="1"/>
</dbReference>
<dbReference type="PANTHER" id="PTHR11758">
    <property type="entry name" value="40S RIBOSOMAL PROTEIN S15A"/>
    <property type="match status" value="1"/>
</dbReference>
<dbReference type="GO" id="GO:0005840">
    <property type="term" value="C:ribosome"/>
    <property type="evidence" value="ECO:0007669"/>
    <property type="project" value="UniProtKB-KW"/>
</dbReference>
<gene>
    <name evidence="8" type="primary">rpsH</name>
    <name evidence="10" type="ORF">EDC25_108107</name>
</gene>
<dbReference type="RefSeq" id="WP_123522583.1">
    <property type="nucleotide sequence ID" value="NZ_JBHLWF010000087.1"/>
</dbReference>
<evidence type="ECO:0000313" key="10">
    <source>
        <dbReference type="EMBL" id="TCS98527.1"/>
    </source>
</evidence>
<keyword evidence="11" id="KW-1185">Reference proteome</keyword>
<comment type="similarity">
    <text evidence="1 8 9">Belongs to the universal ribosomal protein uS8 family.</text>
</comment>
<keyword evidence="4 8" id="KW-0689">Ribosomal protein</keyword>
<evidence type="ECO:0000256" key="1">
    <source>
        <dbReference type="ARBA" id="ARBA00006471"/>
    </source>
</evidence>
<protein>
    <recommendedName>
        <fullName evidence="6 8">Small ribosomal subunit protein uS8</fullName>
    </recommendedName>
</protein>
<dbReference type="GO" id="GO:1990904">
    <property type="term" value="C:ribonucleoprotein complex"/>
    <property type="evidence" value="ECO:0007669"/>
    <property type="project" value="UniProtKB-KW"/>
</dbReference>
<dbReference type="FunFam" id="3.30.1490.10:FF:000001">
    <property type="entry name" value="30S ribosomal protein S8"/>
    <property type="match status" value="1"/>
</dbReference>
<comment type="function">
    <text evidence="8">One of the primary rRNA binding proteins, it binds directly to 16S rRNA central domain where it helps coordinate assembly of the platform of the 30S subunit.</text>
</comment>
<evidence type="ECO:0000256" key="2">
    <source>
        <dbReference type="ARBA" id="ARBA00022730"/>
    </source>
</evidence>
<dbReference type="FunFam" id="3.30.1370.30:FF:000002">
    <property type="entry name" value="30S ribosomal protein S8"/>
    <property type="match status" value="1"/>
</dbReference>
<dbReference type="Gene3D" id="3.30.1490.10">
    <property type="match status" value="1"/>
</dbReference>
<evidence type="ECO:0000256" key="3">
    <source>
        <dbReference type="ARBA" id="ARBA00022884"/>
    </source>
</evidence>
<dbReference type="InterPro" id="IPR035987">
    <property type="entry name" value="Ribosomal_uS8_sf"/>
</dbReference>
<proteinExistence type="inferred from homology"/>
<dbReference type="GO" id="GO:0019843">
    <property type="term" value="F:rRNA binding"/>
    <property type="evidence" value="ECO:0007669"/>
    <property type="project" value="UniProtKB-UniRule"/>
</dbReference>
<dbReference type="GO" id="GO:0006412">
    <property type="term" value="P:translation"/>
    <property type="evidence" value="ECO:0007669"/>
    <property type="project" value="UniProtKB-UniRule"/>
</dbReference>
<keyword evidence="2 8" id="KW-0699">rRNA-binding</keyword>
<evidence type="ECO:0000256" key="8">
    <source>
        <dbReference type="HAMAP-Rule" id="MF_01302"/>
    </source>
</evidence>
<dbReference type="PROSITE" id="PS00053">
    <property type="entry name" value="RIBOSOMAL_S8"/>
    <property type="match status" value="1"/>
</dbReference>
<evidence type="ECO:0000256" key="4">
    <source>
        <dbReference type="ARBA" id="ARBA00022980"/>
    </source>
</evidence>
<evidence type="ECO:0000313" key="11">
    <source>
        <dbReference type="Proteomes" id="UP000294599"/>
    </source>
</evidence>
<dbReference type="NCBIfam" id="NF001109">
    <property type="entry name" value="PRK00136.1"/>
    <property type="match status" value="1"/>
</dbReference>
<keyword evidence="3 8" id="KW-0694">RNA-binding</keyword>
<sequence length="132" mass="14506">MSMTDPIADMFSRIKNAQGARKQSVRMPASKLKLEIARVLKEEGYITDVATRDIGPGKKEIEILLKYFEGRPVIEQLRRVSRPGLRQYRGKNDLPKVLGGMGISIVTTSKGVMTDAHARKQGLGGEVLAVVA</sequence>
<dbReference type="Gene3D" id="3.30.1370.30">
    <property type="match status" value="1"/>
</dbReference>
<dbReference type="InterPro" id="IPR047863">
    <property type="entry name" value="Ribosomal_uS8_CS"/>
</dbReference>
<keyword evidence="5 8" id="KW-0687">Ribonucleoprotein</keyword>
<evidence type="ECO:0000256" key="6">
    <source>
        <dbReference type="ARBA" id="ARBA00035258"/>
    </source>
</evidence>
<dbReference type="EMBL" id="SMAF01000008">
    <property type="protein sequence ID" value="TCS98527.1"/>
    <property type="molecule type" value="Genomic_DNA"/>
</dbReference>
<dbReference type="Proteomes" id="UP000294599">
    <property type="component" value="Unassembled WGS sequence"/>
</dbReference>
<comment type="caution">
    <text evidence="10">The sequence shown here is derived from an EMBL/GenBank/DDBJ whole genome shotgun (WGS) entry which is preliminary data.</text>
</comment>
<dbReference type="AlphaFoldDB" id="A0A4S3KYI8"/>
<name>A0A4S3KYI8_9GAMM</name>
<dbReference type="HAMAP" id="MF_01302_B">
    <property type="entry name" value="Ribosomal_uS8_B"/>
    <property type="match status" value="1"/>
</dbReference>
<accession>A0A4S3KYI8</accession>
<dbReference type="SUPFAM" id="SSF56047">
    <property type="entry name" value="Ribosomal protein S8"/>
    <property type="match status" value="1"/>
</dbReference>
<evidence type="ECO:0000256" key="5">
    <source>
        <dbReference type="ARBA" id="ARBA00023274"/>
    </source>
</evidence>